<name>A0AAJ5WTT4_9BACT</name>
<evidence type="ECO:0000313" key="1">
    <source>
        <dbReference type="EMBL" id="WEK36610.1"/>
    </source>
</evidence>
<accession>A0AAJ5WTT4</accession>
<protein>
    <submittedName>
        <fullName evidence="1">Uncharacterized protein</fullName>
    </submittedName>
</protein>
<sequence length="71" mass="7997">MYRKTFIRSFAGIVVVAGVVLILAAARRHQSVAPAASSTELKEECQKMKSQAEFLIWETLERAVLTNVLYR</sequence>
<reference evidence="1" key="1">
    <citation type="submission" date="2023-03" db="EMBL/GenBank/DDBJ databases">
        <title>Andean soil-derived lignocellulolytic bacterial consortium as a source of novel taxa and putative plastic-active enzymes.</title>
        <authorList>
            <person name="Diaz-Garcia L."/>
            <person name="Chuvochina M."/>
            <person name="Feuerriegel G."/>
            <person name="Bunk B."/>
            <person name="Sproer C."/>
            <person name="Streit W.R."/>
            <person name="Rodriguez L.M."/>
            <person name="Overmann J."/>
            <person name="Jimenez D.J."/>
        </authorList>
    </citation>
    <scope>NUCLEOTIDE SEQUENCE</scope>
    <source>
        <strain evidence="1">MAG 7</strain>
    </source>
</reference>
<dbReference type="Proteomes" id="UP001220610">
    <property type="component" value="Chromosome"/>
</dbReference>
<dbReference type="EMBL" id="CP119311">
    <property type="protein sequence ID" value="WEK36610.1"/>
    <property type="molecule type" value="Genomic_DNA"/>
</dbReference>
<dbReference type="AlphaFoldDB" id="A0AAJ5WTT4"/>
<evidence type="ECO:0000313" key="2">
    <source>
        <dbReference type="Proteomes" id="UP001220610"/>
    </source>
</evidence>
<gene>
    <name evidence="1" type="ORF">P0Y53_03775</name>
</gene>
<proteinExistence type="predicted"/>
<organism evidence="1 2">
    <name type="scientific">Candidatus Pseudobacter hemicellulosilyticus</name>
    <dbReference type="NCBI Taxonomy" id="3121375"/>
    <lineage>
        <taxon>Bacteria</taxon>
        <taxon>Pseudomonadati</taxon>
        <taxon>Bacteroidota</taxon>
        <taxon>Chitinophagia</taxon>
        <taxon>Chitinophagales</taxon>
        <taxon>Chitinophagaceae</taxon>
        <taxon>Pseudobacter</taxon>
    </lineage>
</organism>